<sequence length="467" mass="53959">MLYKNLKVFPDEFLWGASTSAFQVEGGWNCDGKGPSVQDALGARHADITDFTVASDHYHRYKEDVRLFAQMGLKSYRFSVSWSRVLPQGQGEINEKGVDFYNNLIDELLRYNIEPILTLYHFDLPLKLEEQGGWSSRKTIDAFIEYARLIFDRFGDRVKYFLTINEQNVMILHGNAIGKKHNSKKHAYQEAHHMFVAQAAVMKLCHERVPEGKIGPAPNIISVYPASCHPEDIIAADNWMAIRCWLYLDMAVYGQYNSLAWSYLCDRGYQPDVLEGDDEILKNANPDFISINYYATMTVSASRNDGHDITFREGDQQITYGEEGIYRAAVNPYLEKTDYNWLVDPIGFRTTLRAVWDKYRLPIMISENGLGQHDCLVNGKIDDQYRIDYLQKHIEQMQLAITDGVEIFAYCPWAAIDLISTHQGYGKRYGFIYVDRDEFDLKELARIPKKSFWWYKDVISKNGLSRP</sequence>
<accession>A0A8G2AH21</accession>
<dbReference type="GO" id="GO:0016052">
    <property type="term" value="P:carbohydrate catabolic process"/>
    <property type="evidence" value="ECO:0007669"/>
    <property type="project" value="TreeGrafter"/>
</dbReference>
<dbReference type="Gene3D" id="3.20.20.80">
    <property type="entry name" value="Glycosidases"/>
    <property type="match status" value="1"/>
</dbReference>
<dbReference type="InterPro" id="IPR033132">
    <property type="entry name" value="GH_1_N_CS"/>
</dbReference>
<dbReference type="Proteomes" id="UP000646540">
    <property type="component" value="Unassembled WGS sequence"/>
</dbReference>
<dbReference type="FunFam" id="3.20.20.80:FF:000004">
    <property type="entry name" value="Beta-glucosidase 6-phospho-beta-glucosidase"/>
    <property type="match status" value="1"/>
</dbReference>
<dbReference type="GO" id="GO:0008422">
    <property type="term" value="F:beta-glucosidase activity"/>
    <property type="evidence" value="ECO:0007669"/>
    <property type="project" value="TreeGrafter"/>
</dbReference>
<dbReference type="PRINTS" id="PR00131">
    <property type="entry name" value="GLHYDRLASE1"/>
</dbReference>
<dbReference type="SUPFAM" id="SSF51445">
    <property type="entry name" value="(Trans)glycosidases"/>
    <property type="match status" value="1"/>
</dbReference>
<evidence type="ECO:0000256" key="4">
    <source>
        <dbReference type="RuleBase" id="RU003690"/>
    </source>
</evidence>
<keyword evidence="2 5" id="KW-0378">Hydrolase</keyword>
<comment type="similarity">
    <text evidence="1 4">Belongs to the glycosyl hydrolase 1 family.</text>
</comment>
<evidence type="ECO:0000313" key="6">
    <source>
        <dbReference type="Proteomes" id="UP000646540"/>
    </source>
</evidence>
<evidence type="ECO:0000256" key="1">
    <source>
        <dbReference type="ARBA" id="ARBA00010838"/>
    </source>
</evidence>
<organism evidence="5 6">
    <name type="scientific">Klebsiella quasipneumoniae</name>
    <dbReference type="NCBI Taxonomy" id="1463165"/>
    <lineage>
        <taxon>Bacteria</taxon>
        <taxon>Pseudomonadati</taxon>
        <taxon>Pseudomonadota</taxon>
        <taxon>Gammaproteobacteria</taxon>
        <taxon>Enterobacterales</taxon>
        <taxon>Enterobacteriaceae</taxon>
        <taxon>Klebsiella/Raoultella group</taxon>
        <taxon>Klebsiella</taxon>
        <taxon>Klebsiella pneumoniae complex</taxon>
    </lineage>
</organism>
<gene>
    <name evidence="5" type="ORF">H8L09_10035</name>
</gene>
<dbReference type="PROSITE" id="PS00653">
    <property type="entry name" value="GLYCOSYL_HYDROL_F1_2"/>
    <property type="match status" value="1"/>
</dbReference>
<dbReference type="GO" id="GO:0005829">
    <property type="term" value="C:cytosol"/>
    <property type="evidence" value="ECO:0007669"/>
    <property type="project" value="TreeGrafter"/>
</dbReference>
<evidence type="ECO:0000256" key="2">
    <source>
        <dbReference type="ARBA" id="ARBA00022801"/>
    </source>
</evidence>
<dbReference type="EMBL" id="JACNQW010000005">
    <property type="protein sequence ID" value="MBC5045704.1"/>
    <property type="molecule type" value="Genomic_DNA"/>
</dbReference>
<dbReference type="InterPro" id="IPR001360">
    <property type="entry name" value="Glyco_hydro_1"/>
</dbReference>
<comment type="caution">
    <text evidence="5">The sequence shown here is derived from an EMBL/GenBank/DDBJ whole genome shotgun (WGS) entry which is preliminary data.</text>
</comment>
<name>A0A8G2AH21_9ENTR</name>
<reference evidence="5" key="1">
    <citation type="submission" date="2020-08" db="EMBL/GenBank/DDBJ databases">
        <title>Genomic evolution and epidemiology of Klebsiella pneumoniae from a major hospital in Beijing, China, over a fifteen-year period: dissemination of known and novel high-risk clones.</title>
        <authorList>
            <person name="Palmieri M."/>
        </authorList>
    </citation>
    <scope>NUCLEOTIDE SEQUENCE</scope>
    <source>
        <strain evidence="5">K7050</strain>
    </source>
</reference>
<keyword evidence="3" id="KW-0326">Glycosidase</keyword>
<dbReference type="Pfam" id="PF00232">
    <property type="entry name" value="Glyco_hydro_1"/>
    <property type="match status" value="1"/>
</dbReference>
<dbReference type="PANTHER" id="PTHR10353:SF136">
    <property type="entry name" value="ARYL-PHOSPHO-BETA-D-GLUCOSIDASE BGLC"/>
    <property type="match status" value="1"/>
</dbReference>
<dbReference type="PANTHER" id="PTHR10353">
    <property type="entry name" value="GLYCOSYL HYDROLASE"/>
    <property type="match status" value="1"/>
</dbReference>
<evidence type="ECO:0000256" key="3">
    <source>
        <dbReference type="ARBA" id="ARBA00023295"/>
    </source>
</evidence>
<dbReference type="RefSeq" id="WP_049004055.1">
    <property type="nucleotide sequence ID" value="NZ_BIHI01000002.1"/>
</dbReference>
<protein>
    <submittedName>
        <fullName evidence="5">Glycoside hydrolase family 1 protein</fullName>
    </submittedName>
</protein>
<proteinExistence type="inferred from homology"/>
<evidence type="ECO:0000313" key="5">
    <source>
        <dbReference type="EMBL" id="MBC5045704.1"/>
    </source>
</evidence>
<dbReference type="InterPro" id="IPR017853">
    <property type="entry name" value="GH"/>
</dbReference>
<dbReference type="AlphaFoldDB" id="A0A8G2AH21"/>